<dbReference type="NCBIfam" id="NF033103">
    <property type="entry name" value="bla_class_A"/>
    <property type="match status" value="1"/>
</dbReference>
<dbReference type="Gene3D" id="3.40.710.10">
    <property type="entry name" value="DD-peptidase/beta-lactamase superfamily"/>
    <property type="match status" value="1"/>
</dbReference>
<organism evidence="10 11">
    <name type="scientific">Rhodanobacter humi</name>
    <dbReference type="NCBI Taxonomy" id="1888173"/>
    <lineage>
        <taxon>Bacteria</taxon>
        <taxon>Pseudomonadati</taxon>
        <taxon>Pseudomonadota</taxon>
        <taxon>Gammaproteobacteria</taxon>
        <taxon>Lysobacterales</taxon>
        <taxon>Rhodanobacteraceae</taxon>
        <taxon>Rhodanobacter</taxon>
    </lineage>
</organism>
<keyword evidence="4 6" id="KW-0378">Hydrolase</keyword>
<dbReference type="GO" id="GO:0008800">
    <property type="term" value="F:beta-lactamase activity"/>
    <property type="evidence" value="ECO:0007669"/>
    <property type="project" value="UniProtKB-EC"/>
</dbReference>
<evidence type="ECO:0000256" key="1">
    <source>
        <dbReference type="ARBA" id="ARBA00001526"/>
    </source>
</evidence>
<feature type="signal peptide" evidence="8">
    <location>
        <begin position="1"/>
        <end position="24"/>
    </location>
</feature>
<dbReference type="PANTHER" id="PTHR35333:SF3">
    <property type="entry name" value="BETA-LACTAMASE-TYPE TRANSPEPTIDASE FOLD CONTAINING PROTEIN"/>
    <property type="match status" value="1"/>
</dbReference>
<comment type="caution">
    <text evidence="10">The sequence shown here is derived from an EMBL/GenBank/DDBJ whole genome shotgun (WGS) entry which is preliminary data.</text>
</comment>
<dbReference type="EC" id="3.5.2.6" evidence="3 6"/>
<keyword evidence="8" id="KW-0732">Signal</keyword>
<comment type="catalytic activity">
    <reaction evidence="1 6">
        <text>a beta-lactam + H2O = a substituted beta-amino acid</text>
        <dbReference type="Rhea" id="RHEA:20401"/>
        <dbReference type="ChEBI" id="CHEBI:15377"/>
        <dbReference type="ChEBI" id="CHEBI:35627"/>
        <dbReference type="ChEBI" id="CHEBI:140347"/>
        <dbReference type="EC" id="3.5.2.6"/>
    </reaction>
</comment>
<keyword evidence="11" id="KW-1185">Reference proteome</keyword>
<evidence type="ECO:0000256" key="3">
    <source>
        <dbReference type="ARBA" id="ARBA00012865"/>
    </source>
</evidence>
<reference evidence="10 11" key="1">
    <citation type="submission" date="2024-07" db="EMBL/GenBank/DDBJ databases">
        <title>Molecular mechanisms and environmental adaptations of flagellar loss and biofilm growth of Rhodanobacter under environmental stress.</title>
        <authorList>
            <person name="Chen M."/>
        </authorList>
    </citation>
    <scope>NUCLEOTIDE SEQUENCE [LARGE SCALE GENOMIC DNA]</scope>
    <source>
        <strain evidence="10 11">RS22</strain>
    </source>
</reference>
<dbReference type="Pfam" id="PF13354">
    <property type="entry name" value="Beta-lactamase2"/>
    <property type="match status" value="1"/>
</dbReference>
<dbReference type="EMBL" id="JBGBPY010000001">
    <property type="protein sequence ID" value="MEY2182338.1"/>
    <property type="molecule type" value="Genomic_DNA"/>
</dbReference>
<evidence type="ECO:0000259" key="9">
    <source>
        <dbReference type="Pfam" id="PF13354"/>
    </source>
</evidence>
<evidence type="ECO:0000313" key="10">
    <source>
        <dbReference type="EMBL" id="MEY2182338.1"/>
    </source>
</evidence>
<feature type="chain" id="PRO_5046436642" description="Beta-lactamase" evidence="8">
    <location>
        <begin position="25"/>
        <end position="359"/>
    </location>
</feature>
<feature type="compositionally biased region" description="Polar residues" evidence="7">
    <location>
        <begin position="350"/>
        <end position="359"/>
    </location>
</feature>
<evidence type="ECO:0000256" key="8">
    <source>
        <dbReference type="SAM" id="SignalP"/>
    </source>
</evidence>
<dbReference type="InterPro" id="IPR000871">
    <property type="entry name" value="Beta-lactam_class-A"/>
</dbReference>
<evidence type="ECO:0000256" key="6">
    <source>
        <dbReference type="RuleBase" id="RU361140"/>
    </source>
</evidence>
<evidence type="ECO:0000256" key="7">
    <source>
        <dbReference type="SAM" id="MobiDB-lite"/>
    </source>
</evidence>
<evidence type="ECO:0000256" key="4">
    <source>
        <dbReference type="ARBA" id="ARBA00022801"/>
    </source>
</evidence>
<dbReference type="InterPro" id="IPR023650">
    <property type="entry name" value="Beta-lactam_class-A_AS"/>
</dbReference>
<feature type="region of interest" description="Disordered" evidence="7">
    <location>
        <begin position="338"/>
        <end position="359"/>
    </location>
</feature>
<evidence type="ECO:0000313" key="11">
    <source>
        <dbReference type="Proteomes" id="UP001562159"/>
    </source>
</evidence>
<proteinExistence type="inferred from homology"/>
<keyword evidence="5 6" id="KW-0046">Antibiotic resistance</keyword>
<dbReference type="PRINTS" id="PR00118">
    <property type="entry name" value="BLACTAMASEA"/>
</dbReference>
<dbReference type="Proteomes" id="UP001562159">
    <property type="component" value="Unassembled WGS sequence"/>
</dbReference>
<dbReference type="PROSITE" id="PS00146">
    <property type="entry name" value="BETA_LACTAMASE_A"/>
    <property type="match status" value="1"/>
</dbReference>
<dbReference type="InterPro" id="IPR012338">
    <property type="entry name" value="Beta-lactam/transpept-like"/>
</dbReference>
<dbReference type="InterPro" id="IPR045155">
    <property type="entry name" value="Beta-lactam_cat"/>
</dbReference>
<sequence length="359" mass="38898">MNARRVCILIFAAFQLTFGRIAVAVAQPPIPNPPELQHRLDELAHKARPGMLGVTVIDLQSGQAWRANADRSFPMMSVFKAPVAAAVLAGIEQGRWSYGQTVVVHRDELESGTIRDHFQGERMSFTVRQLLTDAVSHSDNTAIDTLLKVIGGPQVVTTFLRAHGIDGMHVDIGERGFGSVFEDLQPGQSSPAHETDAQQLARLRRGYRTYLADPRNRSTPDAAADFLRKLWNKELLSPASTQYLLDLMYAQTTPSRLRLGLPPGVRLADKCGTSYTLEHTTAAYNDIGILSWPNGHAVAVAAFLTASTAPKDARDAIFADLTRAVVAALHPRDAAVAAAPNAPVRRSRATSAAQPGSNQ</sequence>
<evidence type="ECO:0000256" key="2">
    <source>
        <dbReference type="ARBA" id="ARBA00009009"/>
    </source>
</evidence>
<gene>
    <name evidence="10" type="primary">bla</name>
    <name evidence="10" type="ORF">AB7878_07895</name>
</gene>
<evidence type="ECO:0000256" key="5">
    <source>
        <dbReference type="ARBA" id="ARBA00023251"/>
    </source>
</evidence>
<comment type="similarity">
    <text evidence="2 6">Belongs to the class-A beta-lactamase family.</text>
</comment>
<dbReference type="SUPFAM" id="SSF56601">
    <property type="entry name" value="beta-lactamase/transpeptidase-like"/>
    <property type="match status" value="1"/>
</dbReference>
<name>A0ABV4APK8_9GAMM</name>
<dbReference type="PANTHER" id="PTHR35333">
    <property type="entry name" value="BETA-LACTAMASE"/>
    <property type="match status" value="1"/>
</dbReference>
<feature type="domain" description="Beta-lactamase class A catalytic" evidence="9">
    <location>
        <begin position="53"/>
        <end position="303"/>
    </location>
</feature>
<accession>A0ABV4APK8</accession>
<protein>
    <recommendedName>
        <fullName evidence="3 6">Beta-lactamase</fullName>
        <ecNumber evidence="3 6">3.5.2.6</ecNumber>
    </recommendedName>
</protein>